<feature type="domain" description="RRM" evidence="10">
    <location>
        <begin position="204"/>
        <end position="281"/>
    </location>
</feature>
<dbReference type="Gene3D" id="1.10.1900.10">
    <property type="entry name" value="c-terminal domain of poly(a) binding protein"/>
    <property type="match status" value="1"/>
</dbReference>
<feature type="domain" description="PABC" evidence="11">
    <location>
        <begin position="513"/>
        <end position="594"/>
    </location>
</feature>
<evidence type="ECO:0000313" key="13">
    <source>
        <dbReference type="Proteomes" id="UP001177023"/>
    </source>
</evidence>
<dbReference type="InterPro" id="IPR006515">
    <property type="entry name" value="PABP_1234"/>
</dbReference>
<dbReference type="SMART" id="SM00517">
    <property type="entry name" value="PolyA"/>
    <property type="match status" value="1"/>
</dbReference>
<dbReference type="EMBL" id="CATQJA010002639">
    <property type="protein sequence ID" value="CAJ0575462.1"/>
    <property type="molecule type" value="Genomic_DNA"/>
</dbReference>
<feature type="domain" description="RRM" evidence="10">
    <location>
        <begin position="303"/>
        <end position="380"/>
    </location>
</feature>
<dbReference type="InterPro" id="IPR036053">
    <property type="entry name" value="PABP-dom"/>
</dbReference>
<evidence type="ECO:0000256" key="9">
    <source>
        <dbReference type="RuleBase" id="RU362004"/>
    </source>
</evidence>
<dbReference type="SUPFAM" id="SSF63570">
    <property type="entry name" value="PABC (PABP) domain"/>
    <property type="match status" value="1"/>
</dbReference>
<dbReference type="AlphaFoldDB" id="A0AA36G0W8"/>
<evidence type="ECO:0000256" key="5">
    <source>
        <dbReference type="ARBA" id="ARBA00022737"/>
    </source>
</evidence>
<dbReference type="NCBIfam" id="TIGR01628">
    <property type="entry name" value="PABP-1234"/>
    <property type="match status" value="1"/>
</dbReference>
<dbReference type="Proteomes" id="UP001177023">
    <property type="component" value="Unassembled WGS sequence"/>
</dbReference>
<dbReference type="InterPro" id="IPR002004">
    <property type="entry name" value="PABP_HYD_C"/>
</dbReference>
<evidence type="ECO:0000259" key="10">
    <source>
        <dbReference type="PROSITE" id="PS50102"/>
    </source>
</evidence>
<dbReference type="SMART" id="SM00360">
    <property type="entry name" value="RRM"/>
    <property type="match status" value="4"/>
</dbReference>
<evidence type="ECO:0000256" key="1">
    <source>
        <dbReference type="ARBA" id="ARBA00004123"/>
    </source>
</evidence>
<dbReference type="InterPro" id="IPR000504">
    <property type="entry name" value="RRM_dom"/>
</dbReference>
<dbReference type="GO" id="GO:0005737">
    <property type="term" value="C:cytoplasm"/>
    <property type="evidence" value="ECO:0007669"/>
    <property type="project" value="UniProtKB-SubCell"/>
</dbReference>
<dbReference type="GO" id="GO:0005634">
    <property type="term" value="C:nucleus"/>
    <property type="evidence" value="ECO:0007669"/>
    <property type="project" value="UniProtKB-SubCell"/>
</dbReference>
<comment type="similarity">
    <text evidence="3 9">Belongs to the polyadenylate-binding protein type-1 family.</text>
</comment>
<feature type="non-terminal residue" evidence="12">
    <location>
        <position position="1"/>
    </location>
</feature>
<evidence type="ECO:0000259" key="11">
    <source>
        <dbReference type="PROSITE" id="PS51309"/>
    </source>
</evidence>
<keyword evidence="6 8" id="KW-0694">RNA-binding</keyword>
<keyword evidence="13" id="KW-1185">Reference proteome</keyword>
<dbReference type="PROSITE" id="PS51309">
    <property type="entry name" value="PABC"/>
    <property type="match status" value="1"/>
</dbReference>
<gene>
    <name evidence="12" type="ORF">MSPICULIGERA_LOCUS13772</name>
</gene>
<keyword evidence="5" id="KW-0677">Repeat</keyword>
<comment type="function">
    <text evidence="9">Binds the poly(A) tail of mRNA.</text>
</comment>
<dbReference type="InterPro" id="IPR035979">
    <property type="entry name" value="RBD_domain_sf"/>
</dbReference>
<name>A0AA36G0W8_9BILA</name>
<reference evidence="12" key="1">
    <citation type="submission" date="2023-06" db="EMBL/GenBank/DDBJ databases">
        <authorList>
            <person name="Delattre M."/>
        </authorList>
    </citation>
    <scope>NUCLEOTIDE SEQUENCE</scope>
    <source>
        <strain evidence="12">AF72</strain>
    </source>
</reference>
<evidence type="ECO:0000256" key="3">
    <source>
        <dbReference type="ARBA" id="ARBA00008557"/>
    </source>
</evidence>
<organism evidence="12 13">
    <name type="scientific">Mesorhabditis spiculigera</name>
    <dbReference type="NCBI Taxonomy" id="96644"/>
    <lineage>
        <taxon>Eukaryota</taxon>
        <taxon>Metazoa</taxon>
        <taxon>Ecdysozoa</taxon>
        <taxon>Nematoda</taxon>
        <taxon>Chromadorea</taxon>
        <taxon>Rhabditida</taxon>
        <taxon>Rhabditina</taxon>
        <taxon>Rhabditomorpha</taxon>
        <taxon>Rhabditoidea</taxon>
        <taxon>Rhabditidae</taxon>
        <taxon>Mesorhabditinae</taxon>
        <taxon>Mesorhabditis</taxon>
    </lineage>
</organism>
<evidence type="ECO:0000313" key="12">
    <source>
        <dbReference type="EMBL" id="CAJ0575462.1"/>
    </source>
</evidence>
<feature type="domain" description="RRM" evidence="10">
    <location>
        <begin position="23"/>
        <end position="101"/>
    </location>
</feature>
<dbReference type="Pfam" id="PF00076">
    <property type="entry name" value="RRM_1"/>
    <property type="match status" value="4"/>
</dbReference>
<protein>
    <recommendedName>
        <fullName evidence="9">Polyadenylate-binding protein</fullName>
        <shortName evidence="9">PABP</shortName>
    </recommendedName>
</protein>
<dbReference type="PROSITE" id="PS50102">
    <property type="entry name" value="RRM"/>
    <property type="match status" value="4"/>
</dbReference>
<dbReference type="GO" id="GO:0003723">
    <property type="term" value="F:RNA binding"/>
    <property type="evidence" value="ECO:0007669"/>
    <property type="project" value="UniProtKB-UniRule"/>
</dbReference>
<keyword evidence="7" id="KW-0539">Nucleus</keyword>
<evidence type="ECO:0000256" key="8">
    <source>
        <dbReference type="PROSITE-ProRule" id="PRU00176"/>
    </source>
</evidence>
<dbReference type="InterPro" id="IPR012677">
    <property type="entry name" value="Nucleotide-bd_a/b_plait_sf"/>
</dbReference>
<dbReference type="SUPFAM" id="SSF54928">
    <property type="entry name" value="RNA-binding domain, RBD"/>
    <property type="match status" value="2"/>
</dbReference>
<proteinExistence type="inferred from homology"/>
<feature type="domain" description="RRM" evidence="10">
    <location>
        <begin position="111"/>
        <end position="191"/>
    </location>
</feature>
<evidence type="ECO:0000256" key="6">
    <source>
        <dbReference type="ARBA" id="ARBA00022884"/>
    </source>
</evidence>
<dbReference type="Gene3D" id="3.30.70.330">
    <property type="match status" value="4"/>
</dbReference>
<comment type="subcellular location">
    <subcellularLocation>
        <location evidence="2 9">Cytoplasm</location>
    </subcellularLocation>
    <subcellularLocation>
        <location evidence="1">Nucleus</location>
    </subcellularLocation>
</comment>
<keyword evidence="4 9" id="KW-0963">Cytoplasm</keyword>
<sequence length="595" mass="66405">MADLRGAEMVRLPSPYPASTPNASLYVGDLHPDVTESELFEKFSPVGQVVTVRVCRDAVSRKSLGYAYINFKDATAAEEAMQQLNFEPLRARPMRIMRVNRDPSKRKSTTGNIFISNLDKHVDTRTLHDSFSTYGKVYSCKLAVDNNGNSKGYAFIHFEREQDADAAIADVNAKNVDGSPGRKVRAAKYLSRTSRLREAENSFTNIFVKNFGNELDEAKFKQMFGKYGEIISCKLVRDEFGKSKGFGFVAYKDPESAKRAIAAWNGMSLPGSSLMLHVCRAQTKQERTAELKRQYEAARQAGANIYIKNIGEGIDDKMLYEIFMNCGPITSAKVMTDEKGSSKGFGFVCFEQPESACRAVNKMNNTLFFGKRLYVAVAQRKDDRHNLLASKYMSTQAQQRLAEINAMPKIGGGYFAQSQIARVNNVVPPYQTGPTLITPQYVPLPVYEIQQAPSVGFASYAQPVQPQYAHPQNRAVVQVGGFNRDSEHPPKVLPQNPACTRPVEQTDNPATEPLDAFCRRVAIALPYVKQGLLGERINHQLRNSMSLTEELARKVTGFLLYGLPVSDLIDMVKDDAAFRRRTEEAIDFLAREAKT</sequence>
<evidence type="ECO:0000256" key="2">
    <source>
        <dbReference type="ARBA" id="ARBA00004496"/>
    </source>
</evidence>
<dbReference type="FunFam" id="3.30.70.330:FF:000651">
    <property type="entry name" value="Poly(A) binding protein cytoplasmic 1 like"/>
    <property type="match status" value="1"/>
</dbReference>
<evidence type="ECO:0000256" key="4">
    <source>
        <dbReference type="ARBA" id="ARBA00022490"/>
    </source>
</evidence>
<comment type="caution">
    <text evidence="12">The sequence shown here is derived from an EMBL/GenBank/DDBJ whole genome shotgun (WGS) entry which is preliminary data.</text>
</comment>
<accession>A0AA36G0W8</accession>
<dbReference type="Pfam" id="PF00658">
    <property type="entry name" value="MLLE"/>
    <property type="match status" value="1"/>
</dbReference>
<dbReference type="PANTHER" id="PTHR24012">
    <property type="entry name" value="RNA BINDING PROTEIN"/>
    <property type="match status" value="1"/>
</dbReference>
<evidence type="ECO:0000256" key="7">
    <source>
        <dbReference type="ARBA" id="ARBA00023242"/>
    </source>
</evidence>